<dbReference type="eggNOG" id="COG1011">
    <property type="taxonomic scope" value="Bacteria"/>
</dbReference>
<dbReference type="GO" id="GO:0008967">
    <property type="term" value="F:phosphoglycolate phosphatase activity"/>
    <property type="evidence" value="ECO:0007669"/>
    <property type="project" value="TreeGrafter"/>
</dbReference>
<organism evidence="3 4">
    <name type="scientific">Pontibacillus litoralis JSM 072002</name>
    <dbReference type="NCBI Taxonomy" id="1385512"/>
    <lineage>
        <taxon>Bacteria</taxon>
        <taxon>Bacillati</taxon>
        <taxon>Bacillota</taxon>
        <taxon>Bacilli</taxon>
        <taxon>Bacillales</taxon>
        <taxon>Bacillaceae</taxon>
        <taxon>Pontibacillus</taxon>
    </lineage>
</organism>
<evidence type="ECO:0000256" key="1">
    <source>
        <dbReference type="ARBA" id="ARBA00022801"/>
    </source>
</evidence>
<dbReference type="InterPro" id="IPR050155">
    <property type="entry name" value="HAD-like_hydrolase_sf"/>
</dbReference>
<evidence type="ECO:0000256" key="2">
    <source>
        <dbReference type="ARBA" id="ARBA00022842"/>
    </source>
</evidence>
<keyword evidence="4" id="KW-1185">Reference proteome</keyword>
<dbReference type="AlphaFoldDB" id="A0A0A5G3R0"/>
<evidence type="ECO:0000313" key="4">
    <source>
        <dbReference type="Proteomes" id="UP000030401"/>
    </source>
</evidence>
<dbReference type="CDD" id="cd01427">
    <property type="entry name" value="HAD_like"/>
    <property type="match status" value="1"/>
</dbReference>
<dbReference type="Gene3D" id="3.40.50.1000">
    <property type="entry name" value="HAD superfamily/HAD-like"/>
    <property type="match status" value="1"/>
</dbReference>
<dbReference type="InterPro" id="IPR023214">
    <property type="entry name" value="HAD_sf"/>
</dbReference>
<keyword evidence="1 3" id="KW-0378">Hydrolase</keyword>
<reference evidence="3 4" key="1">
    <citation type="submission" date="2013-08" db="EMBL/GenBank/DDBJ databases">
        <authorList>
            <person name="Huang J."/>
            <person name="Wang G."/>
        </authorList>
    </citation>
    <scope>NUCLEOTIDE SEQUENCE [LARGE SCALE GENOMIC DNA]</scope>
    <source>
        <strain evidence="3 4">JSM 072002</strain>
    </source>
</reference>
<dbReference type="Proteomes" id="UP000030401">
    <property type="component" value="Unassembled WGS sequence"/>
</dbReference>
<comment type="caution">
    <text evidence="3">The sequence shown here is derived from an EMBL/GenBank/DDBJ whole genome shotgun (WGS) entry which is preliminary data.</text>
</comment>
<dbReference type="OrthoDB" id="2081981at2"/>
<gene>
    <name evidence="3" type="ORF">N784_14185</name>
</gene>
<keyword evidence="2" id="KW-0460">Magnesium</keyword>
<evidence type="ECO:0000313" key="3">
    <source>
        <dbReference type="EMBL" id="KGX87756.1"/>
    </source>
</evidence>
<dbReference type="InterPro" id="IPR036412">
    <property type="entry name" value="HAD-like_sf"/>
</dbReference>
<proteinExistence type="predicted"/>
<protein>
    <submittedName>
        <fullName evidence="3">Hydrolase</fullName>
    </submittedName>
</protein>
<dbReference type="Pfam" id="PF00702">
    <property type="entry name" value="Hydrolase"/>
    <property type="match status" value="1"/>
</dbReference>
<dbReference type="GO" id="GO:0006281">
    <property type="term" value="P:DNA repair"/>
    <property type="evidence" value="ECO:0007669"/>
    <property type="project" value="TreeGrafter"/>
</dbReference>
<accession>A0A0A5G3R0</accession>
<dbReference type="EMBL" id="AVPG01000005">
    <property type="protein sequence ID" value="KGX87756.1"/>
    <property type="molecule type" value="Genomic_DNA"/>
</dbReference>
<name>A0A0A5G3R0_9BACI</name>
<sequence length="279" mass="32367">MNLVKNAELLIFDLDGTLYEDTDHFSYHAKQLKHKLPDGVQDRFWKEYEQMVSGLHVLTIGKVYDVQRDTILAINPETFIVEQVWDWAGEEWSKDAVQQTYPTVIEFDFEQMIAIGDGWWFPFANALHYGLTTKDTYDSYVKTKEYMVSGQFTLTKTKGLKQQLLKWKQSKTIILVTNSEEYDVRNLLKELDLENLFHDVVTSAKKPANTKQHFTRIMDKWNVTPEQTVSIGDNFINEIAPALQMNMKAVLINPQASADEWDNEHMTVIESMTAIIESE</sequence>
<dbReference type="SUPFAM" id="SSF56784">
    <property type="entry name" value="HAD-like"/>
    <property type="match status" value="1"/>
</dbReference>
<dbReference type="RefSeq" id="WP_036833149.1">
    <property type="nucleotide sequence ID" value="NZ_AVPG01000005.1"/>
</dbReference>
<dbReference type="PANTHER" id="PTHR43434:SF1">
    <property type="entry name" value="PHOSPHOGLYCOLATE PHOSPHATASE"/>
    <property type="match status" value="1"/>
</dbReference>
<dbReference type="PANTHER" id="PTHR43434">
    <property type="entry name" value="PHOSPHOGLYCOLATE PHOSPHATASE"/>
    <property type="match status" value="1"/>
</dbReference>
<dbReference type="STRING" id="1385512.N784_14185"/>